<dbReference type="Gene3D" id="3.40.50.1820">
    <property type="entry name" value="alpha/beta hydrolase"/>
    <property type="match status" value="1"/>
</dbReference>
<dbReference type="Proteomes" id="UP000178017">
    <property type="component" value="Unassembled WGS sequence"/>
</dbReference>
<protein>
    <recommendedName>
        <fullName evidence="1">Dienelactone hydrolase domain-containing protein</fullName>
    </recommendedName>
</protein>
<sequence length="245" mass="27158">MSTHESRASLSTFTTTLHWMQKPNDPEMLQLYLRPIQKQPLSLTVMVRPLDSDRIIINFPSAGEDCDGPGGRYKRLADLMYQQKLGAVVRSNNPGSELFLPSTYLSRLIDYTIRRARLISGTTNPDLLLIGYSSGASAVAALAASYQKVSRILLIAPSGDMPQTSVQKSLSQFTGEVYTIIGEDDEVVGARAGYIYHDLATAASRKQLVIVSDCGHSFQGEQNERVLQQAPFHAFNRSELVRWGY</sequence>
<comment type="caution">
    <text evidence="2">The sequence shown here is derived from an EMBL/GenBank/DDBJ whole genome shotgun (WGS) entry which is preliminary data.</text>
</comment>
<dbReference type="EMBL" id="MFDO01000016">
    <property type="protein sequence ID" value="OGE65528.1"/>
    <property type="molecule type" value="Genomic_DNA"/>
</dbReference>
<organism evidence="2 3">
    <name type="scientific">Candidatus Daviesbacteria bacterium RIFCSPLOWO2_01_FULL_40_24</name>
    <dbReference type="NCBI Taxonomy" id="1797787"/>
    <lineage>
        <taxon>Bacteria</taxon>
        <taxon>Candidatus Daviesiibacteriota</taxon>
    </lineage>
</organism>
<accession>A0A1F5MJK4</accession>
<evidence type="ECO:0000313" key="3">
    <source>
        <dbReference type="Proteomes" id="UP000178017"/>
    </source>
</evidence>
<dbReference type="InterPro" id="IPR029058">
    <property type="entry name" value="AB_hydrolase_fold"/>
</dbReference>
<proteinExistence type="predicted"/>
<dbReference type="Pfam" id="PF01738">
    <property type="entry name" value="DLH"/>
    <property type="match status" value="1"/>
</dbReference>
<evidence type="ECO:0000259" key="1">
    <source>
        <dbReference type="Pfam" id="PF01738"/>
    </source>
</evidence>
<dbReference type="SUPFAM" id="SSF53474">
    <property type="entry name" value="alpha/beta-Hydrolases"/>
    <property type="match status" value="1"/>
</dbReference>
<reference evidence="2 3" key="1">
    <citation type="journal article" date="2016" name="Nat. Commun.">
        <title>Thousands of microbial genomes shed light on interconnected biogeochemical processes in an aquifer system.</title>
        <authorList>
            <person name="Anantharaman K."/>
            <person name="Brown C.T."/>
            <person name="Hug L.A."/>
            <person name="Sharon I."/>
            <person name="Castelle C.J."/>
            <person name="Probst A.J."/>
            <person name="Thomas B.C."/>
            <person name="Singh A."/>
            <person name="Wilkins M.J."/>
            <person name="Karaoz U."/>
            <person name="Brodie E.L."/>
            <person name="Williams K.H."/>
            <person name="Hubbard S.S."/>
            <person name="Banfield J.F."/>
        </authorList>
    </citation>
    <scope>NUCLEOTIDE SEQUENCE [LARGE SCALE GENOMIC DNA]</scope>
</reference>
<dbReference type="GO" id="GO:0016787">
    <property type="term" value="F:hydrolase activity"/>
    <property type="evidence" value="ECO:0007669"/>
    <property type="project" value="InterPro"/>
</dbReference>
<evidence type="ECO:0000313" key="2">
    <source>
        <dbReference type="EMBL" id="OGE65528.1"/>
    </source>
</evidence>
<feature type="domain" description="Dienelactone hydrolase" evidence="1">
    <location>
        <begin position="112"/>
        <end position="226"/>
    </location>
</feature>
<name>A0A1F5MJK4_9BACT</name>
<dbReference type="InterPro" id="IPR002925">
    <property type="entry name" value="Dienelactn_hydro"/>
</dbReference>
<dbReference type="AlphaFoldDB" id="A0A1F5MJK4"/>
<gene>
    <name evidence="2" type="ORF">A3B49_01800</name>
</gene>